<feature type="transmembrane region" description="Helical" evidence="1">
    <location>
        <begin position="34"/>
        <end position="54"/>
    </location>
</feature>
<evidence type="ECO:0000256" key="1">
    <source>
        <dbReference type="SAM" id="Phobius"/>
    </source>
</evidence>
<dbReference type="EMBL" id="RZUG01000012">
    <property type="protein sequence ID" value="KAA8825048.1"/>
    <property type="molecule type" value="Genomic_DNA"/>
</dbReference>
<name>A0A5J5E750_9BIFI</name>
<dbReference type="AlphaFoldDB" id="A0A5J5E750"/>
<accession>A0A5J5E750</accession>
<evidence type="ECO:0000313" key="2">
    <source>
        <dbReference type="EMBL" id="KAA8825048.1"/>
    </source>
</evidence>
<keyword evidence="1" id="KW-0472">Membrane</keyword>
<dbReference type="Proteomes" id="UP000326251">
    <property type="component" value="Unassembled WGS sequence"/>
</dbReference>
<gene>
    <name evidence="2" type="ORF">EMO92_07245</name>
</gene>
<reference evidence="2 3" key="1">
    <citation type="journal article" date="2019" name="Syst. Appl. Microbiol.">
        <title>Characterization of Bifidobacterium species in feaces of the Egyptian fruit bat: Description of B. vespertilionis sp. nov. and B. rousetti sp. nov.</title>
        <authorList>
            <person name="Modesto M."/>
            <person name="Satti M."/>
            <person name="Watanabe K."/>
            <person name="Puglisi E."/>
            <person name="Morelli L."/>
            <person name="Huang C.-H."/>
            <person name="Liou J.-S."/>
            <person name="Miyashita M."/>
            <person name="Tamura T."/>
            <person name="Saito S."/>
            <person name="Mori K."/>
            <person name="Huang L."/>
            <person name="Sciavilla P."/>
            <person name="Sandri C."/>
            <person name="Spiezio C."/>
            <person name="Vitali F."/>
            <person name="Cavalieri D."/>
            <person name="Perpetuini G."/>
            <person name="Tofalo R."/>
            <person name="Bonetti A."/>
            <person name="Arita M."/>
            <person name="Mattarelli P."/>
        </authorList>
    </citation>
    <scope>NUCLEOTIDE SEQUENCE [LARGE SCALE GENOMIC DNA]</scope>
    <source>
        <strain evidence="2 3">RST19</strain>
    </source>
</reference>
<keyword evidence="1" id="KW-0812">Transmembrane</keyword>
<protein>
    <submittedName>
        <fullName evidence="2">Uncharacterized protein</fullName>
    </submittedName>
</protein>
<dbReference type="RefSeq" id="WP_150335679.1">
    <property type="nucleotide sequence ID" value="NZ_RZUG01000012.1"/>
</dbReference>
<comment type="caution">
    <text evidence="2">The sequence shown here is derived from an EMBL/GenBank/DDBJ whole genome shotgun (WGS) entry which is preliminary data.</text>
</comment>
<evidence type="ECO:0000313" key="3">
    <source>
        <dbReference type="Proteomes" id="UP000326251"/>
    </source>
</evidence>
<keyword evidence="1" id="KW-1133">Transmembrane helix</keyword>
<organism evidence="2 3">
    <name type="scientific">Bifidobacterium reuteri</name>
    <dbReference type="NCBI Taxonomy" id="983706"/>
    <lineage>
        <taxon>Bacteria</taxon>
        <taxon>Bacillati</taxon>
        <taxon>Actinomycetota</taxon>
        <taxon>Actinomycetes</taxon>
        <taxon>Bifidobacteriales</taxon>
        <taxon>Bifidobacteriaceae</taxon>
        <taxon>Bifidobacterium</taxon>
    </lineage>
</organism>
<proteinExistence type="predicted"/>
<sequence>MVDQMVVAAATLAVDWSDWQNAFASAGSTLGKAAIVMVVVGVGGAIIDAVARYIKNRFM</sequence>